<dbReference type="RefSeq" id="WP_041985205.1">
    <property type="nucleotide sequence ID" value="NZ_JBJGWU010000007.1"/>
</dbReference>
<evidence type="ECO:0000256" key="1">
    <source>
        <dbReference type="SAM" id="SignalP"/>
    </source>
</evidence>
<dbReference type="InterPro" id="IPR025245">
    <property type="entry name" value="DUF4197"/>
</dbReference>
<name>A0A0B7IBY1_9FLAO</name>
<dbReference type="EMBL" id="CDOK01000073">
    <property type="protein sequence ID" value="CEN48189.1"/>
    <property type="molecule type" value="Genomic_DNA"/>
</dbReference>
<protein>
    <recommendedName>
        <fullName evidence="4">DUF4197 domain-containing protein</fullName>
    </recommendedName>
</protein>
<proteinExistence type="predicted"/>
<gene>
    <name evidence="2" type="ORF">CCAN11_1640001</name>
</gene>
<keyword evidence="1" id="KW-0732">Signal</keyword>
<accession>A0A0B7IBY1</accession>
<organism evidence="2 3">
    <name type="scientific">Capnocytophaga canimorsus</name>
    <dbReference type="NCBI Taxonomy" id="28188"/>
    <lineage>
        <taxon>Bacteria</taxon>
        <taxon>Pseudomonadati</taxon>
        <taxon>Bacteroidota</taxon>
        <taxon>Flavobacteriia</taxon>
        <taxon>Flavobacteriales</taxon>
        <taxon>Flavobacteriaceae</taxon>
        <taxon>Capnocytophaga</taxon>
    </lineage>
</organism>
<evidence type="ECO:0008006" key="4">
    <source>
        <dbReference type="Google" id="ProtNLM"/>
    </source>
</evidence>
<evidence type="ECO:0000313" key="2">
    <source>
        <dbReference type="EMBL" id="CEN48189.1"/>
    </source>
</evidence>
<feature type="chain" id="PRO_5002116610" description="DUF4197 domain-containing protein" evidence="1">
    <location>
        <begin position="19"/>
        <end position="239"/>
    </location>
</feature>
<dbReference type="Pfam" id="PF13852">
    <property type="entry name" value="DUF4197"/>
    <property type="match status" value="1"/>
</dbReference>
<dbReference type="AlphaFoldDB" id="A0A0B7IBY1"/>
<dbReference type="PROSITE" id="PS51257">
    <property type="entry name" value="PROKAR_LIPOPROTEIN"/>
    <property type="match status" value="1"/>
</dbReference>
<evidence type="ECO:0000313" key="3">
    <source>
        <dbReference type="Proteomes" id="UP000039370"/>
    </source>
</evidence>
<sequence length="239" mass="26191">MKKITIALLGFLFLSSCAELQGVINNYPSSEQTTGKTLSSLDISNGLKQALEFGIASGVDVLSQKDGYYTNQLVKILLPQELREVDQVLRSIGLGSLADEGLKLLNRAAEQAVSEAKPIFISAVKNLTFADAASILAGNDDAATQYLKRQTTQQLVVAFSPKIKASLDQVGANDVWRQIINKYNSIPFVDAVNPDLTQYVTEQAINGLFIQIAQKERDIRTKISQRTTPLLQKVFSNQN</sequence>
<dbReference type="Proteomes" id="UP000039370">
    <property type="component" value="Unassembled WGS sequence"/>
</dbReference>
<reference evidence="3" key="1">
    <citation type="submission" date="2015-01" db="EMBL/GenBank/DDBJ databases">
        <authorList>
            <person name="MANFREDI Pablo"/>
        </authorList>
    </citation>
    <scope>NUCLEOTIDE SEQUENCE [LARGE SCALE GENOMIC DNA]</scope>
    <source>
        <strain evidence="3">Cc11</strain>
    </source>
</reference>
<feature type="signal peptide" evidence="1">
    <location>
        <begin position="1"/>
        <end position="18"/>
    </location>
</feature>